<name>A0AAV1CC27_OLDCO</name>
<evidence type="ECO:0000313" key="2">
    <source>
        <dbReference type="Proteomes" id="UP001161247"/>
    </source>
</evidence>
<reference evidence="1" key="1">
    <citation type="submission" date="2023-03" db="EMBL/GenBank/DDBJ databases">
        <authorList>
            <person name="Julca I."/>
        </authorList>
    </citation>
    <scope>NUCLEOTIDE SEQUENCE</scope>
</reference>
<dbReference type="Proteomes" id="UP001161247">
    <property type="component" value="Chromosome 2"/>
</dbReference>
<proteinExistence type="predicted"/>
<protein>
    <submittedName>
        <fullName evidence="1">OLC1v1028600C1</fullName>
    </submittedName>
</protein>
<sequence length="108" mass="12307">MGIKRERLEESCSTKEAERRDSRLIISVAKELVKEYKLFNEDREELKEMQRPSWNPPPHKFLKLNVEAAYKDDKAGIGIVVRNDKGAVEALMAEPVNQVADAVMSSFS</sequence>
<keyword evidence="2" id="KW-1185">Reference proteome</keyword>
<evidence type="ECO:0000313" key="1">
    <source>
        <dbReference type="EMBL" id="CAI9093169.1"/>
    </source>
</evidence>
<accession>A0AAV1CC27</accession>
<dbReference type="AlphaFoldDB" id="A0AAV1CC27"/>
<organism evidence="1 2">
    <name type="scientific">Oldenlandia corymbosa var. corymbosa</name>
    <dbReference type="NCBI Taxonomy" id="529605"/>
    <lineage>
        <taxon>Eukaryota</taxon>
        <taxon>Viridiplantae</taxon>
        <taxon>Streptophyta</taxon>
        <taxon>Embryophyta</taxon>
        <taxon>Tracheophyta</taxon>
        <taxon>Spermatophyta</taxon>
        <taxon>Magnoliopsida</taxon>
        <taxon>eudicotyledons</taxon>
        <taxon>Gunneridae</taxon>
        <taxon>Pentapetalae</taxon>
        <taxon>asterids</taxon>
        <taxon>lamiids</taxon>
        <taxon>Gentianales</taxon>
        <taxon>Rubiaceae</taxon>
        <taxon>Rubioideae</taxon>
        <taxon>Spermacoceae</taxon>
        <taxon>Hedyotis-Oldenlandia complex</taxon>
        <taxon>Oldenlandia</taxon>
    </lineage>
</organism>
<gene>
    <name evidence="1" type="ORF">OLC1_LOCUS4652</name>
</gene>
<dbReference type="EMBL" id="OX459119">
    <property type="protein sequence ID" value="CAI9093169.1"/>
    <property type="molecule type" value="Genomic_DNA"/>
</dbReference>